<proteinExistence type="predicted"/>
<feature type="non-terminal residue" evidence="1">
    <location>
        <position position="1"/>
    </location>
</feature>
<sequence>GKVKAISYKDLKQAQAKRAVKDKAIAAKGKEKRGRSHKNPAPEAATDAAPLEEEVVVDSSAPLNKVAWLSEVEPARPLFPWQAPVAKMY</sequence>
<dbReference type="EMBL" id="MU003517">
    <property type="protein sequence ID" value="KAF2468245.1"/>
    <property type="molecule type" value="Genomic_DNA"/>
</dbReference>
<keyword evidence="2" id="KW-1185">Reference proteome</keyword>
<evidence type="ECO:0000313" key="2">
    <source>
        <dbReference type="Proteomes" id="UP000799755"/>
    </source>
</evidence>
<accession>A0ACB6QQ64</accession>
<name>A0ACB6QQ64_9PLEO</name>
<protein>
    <submittedName>
        <fullName evidence="1">Uncharacterized protein</fullName>
    </submittedName>
</protein>
<comment type="caution">
    <text evidence="1">The sequence shown here is derived from an EMBL/GenBank/DDBJ whole genome shotgun (WGS) entry which is preliminary data.</text>
</comment>
<reference evidence="1" key="1">
    <citation type="journal article" date="2020" name="Stud. Mycol.">
        <title>101 Dothideomycetes genomes: a test case for predicting lifestyles and emergence of pathogens.</title>
        <authorList>
            <person name="Haridas S."/>
            <person name="Albert R."/>
            <person name="Binder M."/>
            <person name="Bloem J."/>
            <person name="Labutti K."/>
            <person name="Salamov A."/>
            <person name="Andreopoulos B."/>
            <person name="Baker S."/>
            <person name="Barry K."/>
            <person name="Bills G."/>
            <person name="Bluhm B."/>
            <person name="Cannon C."/>
            <person name="Castanera R."/>
            <person name="Culley D."/>
            <person name="Daum C."/>
            <person name="Ezra D."/>
            <person name="Gonzalez J."/>
            <person name="Henrissat B."/>
            <person name="Kuo A."/>
            <person name="Liang C."/>
            <person name="Lipzen A."/>
            <person name="Lutzoni F."/>
            <person name="Magnuson J."/>
            <person name="Mondo S."/>
            <person name="Nolan M."/>
            <person name="Ohm R."/>
            <person name="Pangilinan J."/>
            <person name="Park H.-J."/>
            <person name="Ramirez L."/>
            <person name="Alfaro M."/>
            <person name="Sun H."/>
            <person name="Tritt A."/>
            <person name="Yoshinaga Y."/>
            <person name="Zwiers L.-H."/>
            <person name="Turgeon B."/>
            <person name="Goodwin S."/>
            <person name="Spatafora J."/>
            <person name="Crous P."/>
            <person name="Grigoriev I."/>
        </authorList>
    </citation>
    <scope>NUCLEOTIDE SEQUENCE</scope>
    <source>
        <strain evidence="1">ATCC 200398</strain>
    </source>
</reference>
<gene>
    <name evidence="1" type="ORF">BDR25DRAFT_232985</name>
</gene>
<dbReference type="Proteomes" id="UP000799755">
    <property type="component" value="Unassembled WGS sequence"/>
</dbReference>
<evidence type="ECO:0000313" key="1">
    <source>
        <dbReference type="EMBL" id="KAF2468245.1"/>
    </source>
</evidence>
<organism evidence="1 2">
    <name type="scientific">Lindgomyces ingoldianus</name>
    <dbReference type="NCBI Taxonomy" id="673940"/>
    <lineage>
        <taxon>Eukaryota</taxon>
        <taxon>Fungi</taxon>
        <taxon>Dikarya</taxon>
        <taxon>Ascomycota</taxon>
        <taxon>Pezizomycotina</taxon>
        <taxon>Dothideomycetes</taxon>
        <taxon>Pleosporomycetidae</taxon>
        <taxon>Pleosporales</taxon>
        <taxon>Lindgomycetaceae</taxon>
        <taxon>Lindgomyces</taxon>
    </lineage>
</organism>